<dbReference type="Proteomes" id="UP000324701">
    <property type="component" value="Unassembled WGS sequence"/>
</dbReference>
<sequence>MPTAHRRYAITETDDIADALECARRAWPELAEKPGALLRQLILAGRNALVHRYAAAEQSRLQAVEATAGGLAGVFGPNYLKELREDWPE</sequence>
<keyword evidence="2" id="KW-1185">Reference proteome</keyword>
<evidence type="ECO:0000313" key="2">
    <source>
        <dbReference type="Proteomes" id="UP000324701"/>
    </source>
</evidence>
<comment type="caution">
    <text evidence="1">The sequence shown here is derived from an EMBL/GenBank/DDBJ whole genome shotgun (WGS) entry which is preliminary data.</text>
</comment>
<gene>
    <name evidence="1" type="ORF">F0Q45_13015</name>
</gene>
<dbReference type="RefSeq" id="WP_149654344.1">
    <property type="nucleotide sequence ID" value="NZ_VTZN01000071.1"/>
</dbReference>
<organism evidence="1 2">
    <name type="scientific">Mycobacterium simiae</name>
    <name type="common">Mycobacterium habana</name>
    <dbReference type="NCBI Taxonomy" id="1784"/>
    <lineage>
        <taxon>Bacteria</taxon>
        <taxon>Bacillati</taxon>
        <taxon>Actinomycetota</taxon>
        <taxon>Actinomycetes</taxon>
        <taxon>Mycobacteriales</taxon>
        <taxon>Mycobacteriaceae</taxon>
        <taxon>Mycobacterium</taxon>
        <taxon>Mycobacterium simiae complex</taxon>
    </lineage>
</organism>
<accession>A0A5B1BR54</accession>
<evidence type="ECO:0000313" key="1">
    <source>
        <dbReference type="EMBL" id="KAA1249833.1"/>
    </source>
</evidence>
<protein>
    <submittedName>
        <fullName evidence="1">Uncharacterized protein</fullName>
    </submittedName>
</protein>
<name>A0A5B1BR54_MYCSI</name>
<dbReference type="AlphaFoldDB" id="A0A5B1BR54"/>
<proteinExistence type="predicted"/>
<dbReference type="OrthoDB" id="3699209at2"/>
<reference evidence="1 2" key="1">
    <citation type="submission" date="2019-09" db="EMBL/GenBank/DDBJ databases">
        <title>Report of infection by Mycobacterium simiae a patient suffering from pulmonary tuberculosis.</title>
        <authorList>
            <person name="Mohanty P.S."/>
            <person name="Bansal A.K."/>
            <person name="Singh H."/>
            <person name="Sharma S."/>
            <person name="Patil S.A."/>
            <person name="Upadhaya P."/>
            <person name="Singh P.K."/>
            <person name="Kumar D."/>
            <person name="Kumar S."/>
            <person name="Singh R.K."/>
            <person name="Chaudhary B."/>
        </authorList>
    </citation>
    <scope>NUCLEOTIDE SEQUENCE [LARGE SCALE GENOMIC DNA]</scope>
    <source>
        <strain evidence="1 2">JAL-560-SIM</strain>
    </source>
</reference>
<dbReference type="EMBL" id="VTZN01000071">
    <property type="protein sequence ID" value="KAA1249833.1"/>
    <property type="molecule type" value="Genomic_DNA"/>
</dbReference>